<evidence type="ECO:0000256" key="6">
    <source>
        <dbReference type="ARBA" id="ARBA00022841"/>
    </source>
</evidence>
<evidence type="ECO:0000313" key="10">
    <source>
        <dbReference type="Proteomes" id="UP000660680"/>
    </source>
</evidence>
<sequence>MVMDSPELPAVHEAWLPREHSLHRPRHGGKQTLALVCALVFFAAPTVMWIGGMRATEIENRKLADFPTPADGWGMVTGLPAWATDHLVFRSGAVHAVDWVSRTFFGESATFDRGTTGPLPSEPEPQAPIVDDGPGSTEWPDQQYPGYLRVLEGNEGWLYFGYDVVAKCEPAQPLVDTIRQLNLIRDVVERSGREFVLVVPPDKSTMVPQFLPGDYPGKDCADTESEQFWREVTLLAGAMDLRPLLRTAADRRGHPLYYREDSHWTHDGALEMVRALAERVEPGVTRDWQVTPNADKLVFPADLPALLGRTGENISATYQVRPDGGADRTEFRAWDLRKPIRTTEMPTNGMITRPTVVLGDSFGLGAAPYLPAAFSDVTQLSYSTARPDPGLVARTVADHEVVVLEIVERNLAGGIPSLLDQAFVDTLTAELAKRPIR</sequence>
<dbReference type="Pfam" id="PF16822">
    <property type="entry name" value="ALGX"/>
    <property type="match status" value="1"/>
</dbReference>
<keyword evidence="7" id="KW-1133">Transmembrane helix</keyword>
<evidence type="ECO:0000256" key="2">
    <source>
        <dbReference type="ARBA" id="ARBA00005182"/>
    </source>
</evidence>
<gene>
    <name evidence="9" type="ORF">GCM10010171_08840</name>
</gene>
<keyword evidence="5" id="KW-0574">Periplasm</keyword>
<proteinExistence type="predicted"/>
<evidence type="ECO:0000256" key="7">
    <source>
        <dbReference type="SAM" id="Phobius"/>
    </source>
</evidence>
<evidence type="ECO:0000256" key="3">
    <source>
        <dbReference type="ARBA" id="ARBA00022679"/>
    </source>
</evidence>
<accession>A0A918G5M3</accession>
<reference evidence="9" key="2">
    <citation type="submission" date="2020-09" db="EMBL/GenBank/DDBJ databases">
        <authorList>
            <person name="Sun Q."/>
            <person name="Ohkuma M."/>
        </authorList>
    </citation>
    <scope>NUCLEOTIDE SEQUENCE</scope>
    <source>
        <strain evidence="9">JCM 3276</strain>
    </source>
</reference>
<evidence type="ECO:0000256" key="5">
    <source>
        <dbReference type="ARBA" id="ARBA00022764"/>
    </source>
</evidence>
<keyword evidence="10" id="KW-1185">Reference proteome</keyword>
<reference evidence="9" key="1">
    <citation type="journal article" date="2014" name="Int. J. Syst. Evol. Microbiol.">
        <title>Complete genome sequence of Corynebacterium casei LMG S-19264T (=DSM 44701T), isolated from a smear-ripened cheese.</title>
        <authorList>
            <consortium name="US DOE Joint Genome Institute (JGI-PGF)"/>
            <person name="Walter F."/>
            <person name="Albersmeier A."/>
            <person name="Kalinowski J."/>
            <person name="Ruckert C."/>
        </authorList>
    </citation>
    <scope>NUCLEOTIDE SEQUENCE</scope>
    <source>
        <strain evidence="9">JCM 3276</strain>
    </source>
</reference>
<keyword evidence="3" id="KW-0808">Transferase</keyword>
<comment type="subcellular location">
    <subcellularLocation>
        <location evidence="1">Periplasm</location>
    </subcellularLocation>
</comment>
<evidence type="ECO:0000256" key="1">
    <source>
        <dbReference type="ARBA" id="ARBA00004418"/>
    </source>
</evidence>
<dbReference type="GO" id="GO:0042597">
    <property type="term" value="C:periplasmic space"/>
    <property type="evidence" value="ECO:0007669"/>
    <property type="project" value="UniProtKB-SubCell"/>
</dbReference>
<evidence type="ECO:0000259" key="8">
    <source>
        <dbReference type="Pfam" id="PF16822"/>
    </source>
</evidence>
<comment type="pathway">
    <text evidence="2">Glycan biosynthesis; alginate biosynthesis.</text>
</comment>
<dbReference type="GO" id="GO:0016740">
    <property type="term" value="F:transferase activity"/>
    <property type="evidence" value="ECO:0007669"/>
    <property type="project" value="UniProtKB-KW"/>
</dbReference>
<feature type="transmembrane region" description="Helical" evidence="7">
    <location>
        <begin position="33"/>
        <end position="52"/>
    </location>
</feature>
<keyword evidence="7" id="KW-0812">Transmembrane</keyword>
<dbReference type="InterPro" id="IPR031811">
    <property type="entry name" value="ALGX/ALGJ_SGNH-like"/>
</dbReference>
<name>A0A918G5M3_9PSEU</name>
<evidence type="ECO:0000256" key="4">
    <source>
        <dbReference type="ARBA" id="ARBA00022729"/>
    </source>
</evidence>
<protein>
    <recommendedName>
        <fullName evidence="8">AlgX/AlgJ SGNH hydrolase-like domain-containing protein</fullName>
    </recommendedName>
</protein>
<comment type="caution">
    <text evidence="9">The sequence shown here is derived from an EMBL/GenBank/DDBJ whole genome shotgun (WGS) entry which is preliminary data.</text>
</comment>
<organism evidence="9 10">
    <name type="scientific">Actinokineospora fastidiosa</name>
    <dbReference type="NCBI Taxonomy" id="1816"/>
    <lineage>
        <taxon>Bacteria</taxon>
        <taxon>Bacillati</taxon>
        <taxon>Actinomycetota</taxon>
        <taxon>Actinomycetes</taxon>
        <taxon>Pseudonocardiales</taxon>
        <taxon>Pseudonocardiaceae</taxon>
        <taxon>Actinokineospora</taxon>
    </lineage>
</organism>
<keyword evidence="4" id="KW-0732">Signal</keyword>
<feature type="domain" description="AlgX/AlgJ SGNH hydrolase-like" evidence="8">
    <location>
        <begin position="150"/>
        <end position="283"/>
    </location>
</feature>
<dbReference type="Proteomes" id="UP000660680">
    <property type="component" value="Unassembled WGS sequence"/>
</dbReference>
<dbReference type="EMBL" id="BMRB01000001">
    <property type="protein sequence ID" value="GGS18539.1"/>
    <property type="molecule type" value="Genomic_DNA"/>
</dbReference>
<evidence type="ECO:0000313" key="9">
    <source>
        <dbReference type="EMBL" id="GGS18539.1"/>
    </source>
</evidence>
<keyword evidence="6" id="KW-0016">Alginate biosynthesis</keyword>
<dbReference type="AlphaFoldDB" id="A0A918G5M3"/>
<keyword evidence="7" id="KW-0472">Membrane</keyword>
<dbReference type="GO" id="GO:0042121">
    <property type="term" value="P:alginic acid biosynthetic process"/>
    <property type="evidence" value="ECO:0007669"/>
    <property type="project" value="UniProtKB-KW"/>
</dbReference>